<organism evidence="2 3">
    <name type="scientific">Cannabis sativa</name>
    <name type="common">Hemp</name>
    <name type="synonym">Marijuana</name>
    <dbReference type="NCBI Taxonomy" id="3483"/>
    <lineage>
        <taxon>Eukaryota</taxon>
        <taxon>Viridiplantae</taxon>
        <taxon>Streptophyta</taxon>
        <taxon>Embryophyta</taxon>
        <taxon>Tracheophyta</taxon>
        <taxon>Spermatophyta</taxon>
        <taxon>Magnoliopsida</taxon>
        <taxon>eudicotyledons</taxon>
        <taxon>Gunneridae</taxon>
        <taxon>Pentapetalae</taxon>
        <taxon>rosids</taxon>
        <taxon>fabids</taxon>
        <taxon>Rosales</taxon>
        <taxon>Cannabaceae</taxon>
        <taxon>Cannabis</taxon>
    </lineage>
</organism>
<gene>
    <name evidence="2" type="ORF">G4B88_011809</name>
</gene>
<evidence type="ECO:0000313" key="2">
    <source>
        <dbReference type="EMBL" id="KAF4368981.1"/>
    </source>
</evidence>
<feature type="compositionally biased region" description="Basic residues" evidence="1">
    <location>
        <begin position="485"/>
        <end position="495"/>
    </location>
</feature>
<name>A0A7J6FE70_CANSA</name>
<evidence type="ECO:0000313" key="3">
    <source>
        <dbReference type="Proteomes" id="UP000583929"/>
    </source>
</evidence>
<accession>A0A7J6FE70</accession>
<sequence>MADPTLSDLFKDSVQVTTNELTLNLNPGEVDLPEEHIWRWEEREDGLLQFTFHSTTDADNVLLRRLWLVCGYLLVLMPWPSWLTPSEVKFDQTPIWNIERNFERGSFGMGTVRFRATVDLSKPLFSGFFLRRPRLKDLWNLTVIKNGEGAFFPMYGVWMDEEAKESSPFQQPLPKWFNDWIVNKKALKDPKFRNQLKNQCIIQQAEASECRELRLQYPGKRRLAEEVVEERPESGEVVLNRYQVVLLPGIGEVTPFKNTATGVVEKVLPDPPSIEDVSSASQCMSKGDSTSMHVDGENGCMAHIVENDNGDKLDIAEGTKVSANIAYVGTKGPGDTSKTKRLSSGSPSRKISVSNEPKGSIANGENSLGLSSAHKEKAPIPDGAKLKGYPINRAFHMLTGSNTIDKYHREPTLFNPILDIDDFRCYEAEKGPRKRKSTYGFFMLPEERPLSTSTTPEDIPLPALDNEAHTTGQLNFLPGLDEGKKVKRNRGRPRKVSLLTENPGSDKRRRGRPVKSYEAIGVTQRSLKRRGSTAKTAIAV</sequence>
<comment type="caution">
    <text evidence="2">The sequence shown here is derived from an EMBL/GenBank/DDBJ whole genome shotgun (WGS) entry which is preliminary data.</text>
</comment>
<dbReference type="SMART" id="SM00384">
    <property type="entry name" value="AT_hook"/>
    <property type="match status" value="2"/>
</dbReference>
<feature type="region of interest" description="Disordered" evidence="1">
    <location>
        <begin position="329"/>
        <end position="384"/>
    </location>
</feature>
<dbReference type="InterPro" id="IPR017956">
    <property type="entry name" value="AT_hook_DNA-bd_motif"/>
</dbReference>
<dbReference type="GO" id="GO:0003677">
    <property type="term" value="F:DNA binding"/>
    <property type="evidence" value="ECO:0007669"/>
    <property type="project" value="InterPro"/>
</dbReference>
<protein>
    <recommendedName>
        <fullName evidence="4">DUF4283 domain-containing protein</fullName>
    </recommendedName>
</protein>
<evidence type="ECO:0000256" key="1">
    <source>
        <dbReference type="SAM" id="MobiDB-lite"/>
    </source>
</evidence>
<keyword evidence="3" id="KW-1185">Reference proteome</keyword>
<feature type="region of interest" description="Disordered" evidence="1">
    <location>
        <begin position="473"/>
        <end position="514"/>
    </location>
</feature>
<proteinExistence type="predicted"/>
<dbReference type="Proteomes" id="UP000583929">
    <property type="component" value="Unassembled WGS sequence"/>
</dbReference>
<evidence type="ECO:0008006" key="4">
    <source>
        <dbReference type="Google" id="ProtNLM"/>
    </source>
</evidence>
<feature type="compositionally biased region" description="Polar residues" evidence="1">
    <location>
        <begin position="342"/>
        <end position="370"/>
    </location>
</feature>
<dbReference type="EMBL" id="JAATIQ010000227">
    <property type="protein sequence ID" value="KAF4368981.1"/>
    <property type="molecule type" value="Genomic_DNA"/>
</dbReference>
<reference evidence="2 3" key="1">
    <citation type="journal article" date="2020" name="bioRxiv">
        <title>Sequence and annotation of 42 cannabis genomes reveals extensive copy number variation in cannabinoid synthesis and pathogen resistance genes.</title>
        <authorList>
            <person name="Mckernan K.J."/>
            <person name="Helbert Y."/>
            <person name="Kane L.T."/>
            <person name="Ebling H."/>
            <person name="Zhang L."/>
            <person name="Liu B."/>
            <person name="Eaton Z."/>
            <person name="Mclaughlin S."/>
            <person name="Kingan S."/>
            <person name="Baybayan P."/>
            <person name="Concepcion G."/>
            <person name="Jordan M."/>
            <person name="Riva A."/>
            <person name="Barbazuk W."/>
            <person name="Harkins T."/>
        </authorList>
    </citation>
    <scope>NUCLEOTIDE SEQUENCE [LARGE SCALE GENOMIC DNA]</scope>
    <source>
        <strain evidence="3">cv. Jamaican Lion 4</strain>
        <tissue evidence="2">Leaf</tissue>
    </source>
</reference>
<dbReference type="AlphaFoldDB" id="A0A7J6FE70"/>